<comment type="subcellular location">
    <subcellularLocation>
        <location evidence="2">Membrane</location>
    </subcellularLocation>
</comment>
<keyword evidence="6 10" id="KW-0418">Kinase</keyword>
<keyword evidence="5" id="KW-0808">Transferase</keyword>
<dbReference type="SUPFAM" id="SSF47384">
    <property type="entry name" value="Homodimeric domain of signal transducing histidine kinase"/>
    <property type="match status" value="1"/>
</dbReference>
<dbReference type="GO" id="GO:0004721">
    <property type="term" value="F:phosphoprotein phosphatase activity"/>
    <property type="evidence" value="ECO:0007669"/>
    <property type="project" value="TreeGrafter"/>
</dbReference>
<dbReference type="CDD" id="cd00075">
    <property type="entry name" value="HATPase"/>
    <property type="match status" value="1"/>
</dbReference>
<dbReference type="SUPFAM" id="SSF55874">
    <property type="entry name" value="ATPase domain of HSP90 chaperone/DNA topoisomerase II/histidine kinase"/>
    <property type="match status" value="1"/>
</dbReference>
<keyword evidence="4" id="KW-0597">Phosphoprotein</keyword>
<dbReference type="InterPro" id="IPR050351">
    <property type="entry name" value="BphY/WalK/GraS-like"/>
</dbReference>
<protein>
    <recommendedName>
        <fullName evidence="3">histidine kinase</fullName>
        <ecNumber evidence="3">2.7.13.3</ecNumber>
    </recommendedName>
</protein>
<evidence type="ECO:0000313" key="10">
    <source>
        <dbReference type="EMBL" id="NEU05279.1"/>
    </source>
</evidence>
<dbReference type="InterPro" id="IPR036097">
    <property type="entry name" value="HisK_dim/P_sf"/>
</dbReference>
<feature type="domain" description="Histidine kinase" evidence="9">
    <location>
        <begin position="251"/>
        <end position="468"/>
    </location>
</feature>
<sequence length="468" mass="53585">MKKSGHKIVFNVYYKFFIVFIVLISIFIGIGFYLLNVSISSENSYANWSSWPVYFTLNFSKKINFKGGKPQLTDLAINELKKYKLCFQVVNKDGDVTLGYNEPIGVSKHYDPIEMVQLYKTGGNVPNYTMFVGNVNDNGENWAYVIGFPAKISKVTMYFNYDNFLNIKFVILGLFILSILLVAFYGIWMNRTLSNIIVGIKRLASNDYVPMKEKGMYSDVFYSLNLLKSKLKTSEDERKMNETLREEWIANISHDLKTPLSPIKGYAEILTDSEYTVSPQAVKKYGEIILRNAKNVETIVENLNFTYQFKNGMFPINRKEGNIARLLKEVIISILNNPKYDKRNIIFNCTESRVNFNFDNTLLKRAFTNLLCNSVIHNASDTIIKVSIKEEDKIYIKIEDNGKGMSEEELKKLFERYYRGTNSTVNVKGSGLGMAIAKQIIEAHEGKINVKSKLNVGTSIDIEFSKDT</sequence>
<dbReference type="Pfam" id="PF00512">
    <property type="entry name" value="HisKA"/>
    <property type="match status" value="1"/>
</dbReference>
<evidence type="ECO:0000256" key="3">
    <source>
        <dbReference type="ARBA" id="ARBA00012438"/>
    </source>
</evidence>
<comment type="catalytic activity">
    <reaction evidence="1">
        <text>ATP + protein L-histidine = ADP + protein N-phospho-L-histidine.</text>
        <dbReference type="EC" id="2.7.13.3"/>
    </reaction>
</comment>
<dbReference type="CDD" id="cd00082">
    <property type="entry name" value="HisKA"/>
    <property type="match status" value="1"/>
</dbReference>
<dbReference type="InterPro" id="IPR004358">
    <property type="entry name" value="Sig_transdc_His_kin-like_C"/>
</dbReference>
<gene>
    <name evidence="10" type="ORF">G3M99_10525</name>
</gene>
<dbReference type="EC" id="2.7.13.3" evidence="3"/>
<organism evidence="10 11">
    <name type="scientific">Clostridium senegalense</name>
    <dbReference type="NCBI Taxonomy" id="1465809"/>
    <lineage>
        <taxon>Bacteria</taxon>
        <taxon>Bacillati</taxon>
        <taxon>Bacillota</taxon>
        <taxon>Clostridia</taxon>
        <taxon>Eubacteriales</taxon>
        <taxon>Clostridiaceae</taxon>
        <taxon>Clostridium</taxon>
    </lineage>
</organism>
<dbReference type="Pfam" id="PF02518">
    <property type="entry name" value="HATPase_c"/>
    <property type="match status" value="1"/>
</dbReference>
<evidence type="ECO:0000256" key="1">
    <source>
        <dbReference type="ARBA" id="ARBA00000085"/>
    </source>
</evidence>
<feature type="transmembrane region" description="Helical" evidence="8">
    <location>
        <begin position="167"/>
        <end position="188"/>
    </location>
</feature>
<keyword evidence="8" id="KW-1133">Transmembrane helix</keyword>
<feature type="transmembrane region" description="Helical" evidence="8">
    <location>
        <begin position="12"/>
        <end position="35"/>
    </location>
</feature>
<dbReference type="RefSeq" id="WP_199870178.1">
    <property type="nucleotide sequence ID" value="NZ_JAAGPU010000018.1"/>
</dbReference>
<evidence type="ECO:0000256" key="5">
    <source>
        <dbReference type="ARBA" id="ARBA00022679"/>
    </source>
</evidence>
<dbReference type="EMBL" id="JAAGPU010000018">
    <property type="protein sequence ID" value="NEU05279.1"/>
    <property type="molecule type" value="Genomic_DNA"/>
</dbReference>
<dbReference type="PRINTS" id="PR00344">
    <property type="entry name" value="BCTRLSENSOR"/>
</dbReference>
<reference evidence="10 11" key="1">
    <citation type="submission" date="2020-02" db="EMBL/GenBank/DDBJ databases">
        <title>Genome assembly of a novel Clostridium senegalense strain.</title>
        <authorList>
            <person name="Gupta T.B."/>
            <person name="Jauregui R."/>
            <person name="Maclean P."/>
            <person name="Nawarathana A."/>
            <person name="Brightwell G."/>
        </authorList>
    </citation>
    <scope>NUCLEOTIDE SEQUENCE [LARGE SCALE GENOMIC DNA]</scope>
    <source>
        <strain evidence="10 11">AGRFS4</strain>
    </source>
</reference>
<evidence type="ECO:0000256" key="7">
    <source>
        <dbReference type="ARBA" id="ARBA00023012"/>
    </source>
</evidence>
<dbReference type="InterPro" id="IPR003661">
    <property type="entry name" value="HisK_dim/P_dom"/>
</dbReference>
<keyword evidence="7" id="KW-0902">Two-component regulatory system</keyword>
<accession>A0A6M0H3T7</accession>
<dbReference type="AlphaFoldDB" id="A0A6M0H3T7"/>
<dbReference type="Proteomes" id="UP000481872">
    <property type="component" value="Unassembled WGS sequence"/>
</dbReference>
<evidence type="ECO:0000256" key="4">
    <source>
        <dbReference type="ARBA" id="ARBA00022553"/>
    </source>
</evidence>
<dbReference type="Gene3D" id="3.30.565.10">
    <property type="entry name" value="Histidine kinase-like ATPase, C-terminal domain"/>
    <property type="match status" value="1"/>
</dbReference>
<keyword evidence="8" id="KW-0812">Transmembrane</keyword>
<dbReference type="InterPro" id="IPR005467">
    <property type="entry name" value="His_kinase_dom"/>
</dbReference>
<keyword evidence="8" id="KW-0472">Membrane</keyword>
<dbReference type="InterPro" id="IPR036890">
    <property type="entry name" value="HATPase_C_sf"/>
</dbReference>
<proteinExistence type="predicted"/>
<dbReference type="GO" id="GO:0005886">
    <property type="term" value="C:plasma membrane"/>
    <property type="evidence" value="ECO:0007669"/>
    <property type="project" value="TreeGrafter"/>
</dbReference>
<evidence type="ECO:0000259" key="9">
    <source>
        <dbReference type="PROSITE" id="PS50109"/>
    </source>
</evidence>
<dbReference type="InterPro" id="IPR003594">
    <property type="entry name" value="HATPase_dom"/>
</dbReference>
<evidence type="ECO:0000256" key="8">
    <source>
        <dbReference type="SAM" id="Phobius"/>
    </source>
</evidence>
<dbReference type="PANTHER" id="PTHR45453">
    <property type="entry name" value="PHOSPHATE REGULON SENSOR PROTEIN PHOR"/>
    <property type="match status" value="1"/>
</dbReference>
<evidence type="ECO:0000256" key="2">
    <source>
        <dbReference type="ARBA" id="ARBA00004370"/>
    </source>
</evidence>
<evidence type="ECO:0000256" key="6">
    <source>
        <dbReference type="ARBA" id="ARBA00022777"/>
    </source>
</evidence>
<dbReference type="GO" id="GO:0016036">
    <property type="term" value="P:cellular response to phosphate starvation"/>
    <property type="evidence" value="ECO:0007669"/>
    <property type="project" value="TreeGrafter"/>
</dbReference>
<dbReference type="SMART" id="SM00387">
    <property type="entry name" value="HATPase_c"/>
    <property type="match status" value="1"/>
</dbReference>
<name>A0A6M0H3T7_9CLOT</name>
<keyword evidence="11" id="KW-1185">Reference proteome</keyword>
<dbReference type="SMART" id="SM00388">
    <property type="entry name" value="HisKA"/>
    <property type="match status" value="1"/>
</dbReference>
<dbReference type="Gene3D" id="1.10.287.130">
    <property type="match status" value="1"/>
</dbReference>
<comment type="caution">
    <text evidence="10">The sequence shown here is derived from an EMBL/GenBank/DDBJ whole genome shotgun (WGS) entry which is preliminary data.</text>
</comment>
<evidence type="ECO:0000313" key="11">
    <source>
        <dbReference type="Proteomes" id="UP000481872"/>
    </source>
</evidence>
<dbReference type="PANTHER" id="PTHR45453:SF1">
    <property type="entry name" value="PHOSPHATE REGULON SENSOR PROTEIN PHOR"/>
    <property type="match status" value="1"/>
</dbReference>
<dbReference type="GO" id="GO:0000155">
    <property type="term" value="F:phosphorelay sensor kinase activity"/>
    <property type="evidence" value="ECO:0007669"/>
    <property type="project" value="InterPro"/>
</dbReference>
<dbReference type="PROSITE" id="PS50109">
    <property type="entry name" value="HIS_KIN"/>
    <property type="match status" value="1"/>
</dbReference>